<name>A0A9J5YRG8_SOLCO</name>
<comment type="caution">
    <text evidence="1">The sequence shown here is derived from an EMBL/GenBank/DDBJ whole genome shotgun (WGS) entry which is preliminary data.</text>
</comment>
<keyword evidence="2" id="KW-1185">Reference proteome</keyword>
<dbReference type="InterPro" id="IPR007750">
    <property type="entry name" value="DUF674"/>
</dbReference>
<dbReference type="Pfam" id="PF05056">
    <property type="entry name" value="DUF674"/>
    <property type="match status" value="1"/>
</dbReference>
<gene>
    <name evidence="1" type="ORF">H5410_033674</name>
</gene>
<evidence type="ECO:0000313" key="1">
    <source>
        <dbReference type="EMBL" id="KAG5602304.1"/>
    </source>
</evidence>
<proteinExistence type="predicted"/>
<accession>A0A9J5YRG8</accession>
<dbReference type="OrthoDB" id="1287966at2759"/>
<dbReference type="PANTHER" id="PTHR33103">
    <property type="entry name" value="OS01G0153900 PROTEIN"/>
    <property type="match status" value="1"/>
</dbReference>
<reference evidence="1 2" key="1">
    <citation type="submission" date="2020-09" db="EMBL/GenBank/DDBJ databases">
        <title>De no assembly of potato wild relative species, Solanum commersonii.</title>
        <authorList>
            <person name="Cho K."/>
        </authorList>
    </citation>
    <scope>NUCLEOTIDE SEQUENCE [LARGE SCALE GENOMIC DNA]</scope>
    <source>
        <strain evidence="1">LZ3.2</strain>
        <tissue evidence="1">Leaf</tissue>
    </source>
</reference>
<sequence length="62" mass="7074">MTTCNSKLSLKLLIDSKSKKVVFAEVEKDCVNFLFHILSLSLSTVIRLLKTKGLKFELWMLA</sequence>
<dbReference type="EMBL" id="JACXVP010000006">
    <property type="protein sequence ID" value="KAG5602304.1"/>
    <property type="molecule type" value="Genomic_DNA"/>
</dbReference>
<dbReference type="AlphaFoldDB" id="A0A9J5YRG8"/>
<dbReference type="PANTHER" id="PTHR33103:SF108">
    <property type="entry name" value="DUF674 DOMAIN-CONTAINING PROTEIN"/>
    <property type="match status" value="1"/>
</dbReference>
<organism evidence="1 2">
    <name type="scientific">Solanum commersonii</name>
    <name type="common">Commerson's wild potato</name>
    <name type="synonym">Commerson's nightshade</name>
    <dbReference type="NCBI Taxonomy" id="4109"/>
    <lineage>
        <taxon>Eukaryota</taxon>
        <taxon>Viridiplantae</taxon>
        <taxon>Streptophyta</taxon>
        <taxon>Embryophyta</taxon>
        <taxon>Tracheophyta</taxon>
        <taxon>Spermatophyta</taxon>
        <taxon>Magnoliopsida</taxon>
        <taxon>eudicotyledons</taxon>
        <taxon>Gunneridae</taxon>
        <taxon>Pentapetalae</taxon>
        <taxon>asterids</taxon>
        <taxon>lamiids</taxon>
        <taxon>Solanales</taxon>
        <taxon>Solanaceae</taxon>
        <taxon>Solanoideae</taxon>
        <taxon>Solaneae</taxon>
        <taxon>Solanum</taxon>
    </lineage>
</organism>
<protein>
    <submittedName>
        <fullName evidence="1">Uncharacterized protein</fullName>
    </submittedName>
</protein>
<dbReference type="Proteomes" id="UP000824120">
    <property type="component" value="Chromosome 6"/>
</dbReference>
<evidence type="ECO:0000313" key="2">
    <source>
        <dbReference type="Proteomes" id="UP000824120"/>
    </source>
</evidence>